<evidence type="ECO:0000256" key="3">
    <source>
        <dbReference type="ARBA" id="ARBA00022630"/>
    </source>
</evidence>
<dbReference type="PIRSF" id="PIRSF006268">
    <property type="entry name" value="ApbE"/>
    <property type="match status" value="1"/>
</dbReference>
<reference evidence="12 13" key="1">
    <citation type="journal article" date="2016" name="Nat. Commun.">
        <title>Thousands of microbial genomes shed light on interconnected biogeochemical processes in an aquifer system.</title>
        <authorList>
            <person name="Anantharaman K."/>
            <person name="Brown C.T."/>
            <person name="Hug L.A."/>
            <person name="Sharon I."/>
            <person name="Castelle C.J."/>
            <person name="Probst A.J."/>
            <person name="Thomas B.C."/>
            <person name="Singh A."/>
            <person name="Wilkins M.J."/>
            <person name="Karaoz U."/>
            <person name="Brodie E.L."/>
            <person name="Williams K.H."/>
            <person name="Hubbard S.S."/>
            <person name="Banfield J.F."/>
        </authorList>
    </citation>
    <scope>NUCLEOTIDE SEQUENCE [LARGE SCALE GENOMIC DNA]</scope>
</reference>
<evidence type="ECO:0000313" key="12">
    <source>
        <dbReference type="EMBL" id="OGI41016.1"/>
    </source>
</evidence>
<dbReference type="EC" id="2.7.1.180" evidence="1 10"/>
<evidence type="ECO:0000256" key="1">
    <source>
        <dbReference type="ARBA" id="ARBA00011955"/>
    </source>
</evidence>
<evidence type="ECO:0000256" key="9">
    <source>
        <dbReference type="ARBA" id="ARBA00048540"/>
    </source>
</evidence>
<protein>
    <recommendedName>
        <fullName evidence="2 10">FAD:protein FMN transferase</fullName>
        <ecNumber evidence="1 10">2.7.1.180</ecNumber>
    </recommendedName>
    <alternativeName>
        <fullName evidence="8 10">Flavin transferase</fullName>
    </alternativeName>
</protein>
<keyword evidence="6 10" id="KW-0274">FAD</keyword>
<dbReference type="PANTHER" id="PTHR30040">
    <property type="entry name" value="THIAMINE BIOSYNTHESIS LIPOPROTEIN APBE"/>
    <property type="match status" value="1"/>
</dbReference>
<proteinExistence type="inferred from homology"/>
<comment type="similarity">
    <text evidence="10">Belongs to the ApbE family.</text>
</comment>
<evidence type="ECO:0000256" key="5">
    <source>
        <dbReference type="ARBA" id="ARBA00022723"/>
    </source>
</evidence>
<name>A0A1F6T7F5_9PROT</name>
<keyword evidence="5 10" id="KW-0479">Metal-binding</keyword>
<dbReference type="Pfam" id="PF02424">
    <property type="entry name" value="ApbE"/>
    <property type="match status" value="1"/>
</dbReference>
<accession>A0A1F6T7F5</accession>
<comment type="catalytic activity">
    <reaction evidence="9 10">
        <text>L-threonyl-[protein] + FAD = FMN-L-threonyl-[protein] + AMP + H(+)</text>
        <dbReference type="Rhea" id="RHEA:36847"/>
        <dbReference type="Rhea" id="RHEA-COMP:11060"/>
        <dbReference type="Rhea" id="RHEA-COMP:11061"/>
        <dbReference type="ChEBI" id="CHEBI:15378"/>
        <dbReference type="ChEBI" id="CHEBI:30013"/>
        <dbReference type="ChEBI" id="CHEBI:57692"/>
        <dbReference type="ChEBI" id="CHEBI:74257"/>
        <dbReference type="ChEBI" id="CHEBI:456215"/>
        <dbReference type="EC" id="2.7.1.180"/>
    </reaction>
</comment>
<dbReference type="Gene3D" id="3.10.520.10">
    <property type="entry name" value="ApbE-like domains"/>
    <property type="match status" value="1"/>
</dbReference>
<feature type="binding site" evidence="11">
    <location>
        <position position="173"/>
    </location>
    <ligand>
        <name>Mg(2+)</name>
        <dbReference type="ChEBI" id="CHEBI:18420"/>
    </ligand>
</feature>
<evidence type="ECO:0000256" key="7">
    <source>
        <dbReference type="ARBA" id="ARBA00022842"/>
    </source>
</evidence>
<dbReference type="AlphaFoldDB" id="A0A1F6T7F5"/>
<dbReference type="EMBL" id="MFSR01000007">
    <property type="protein sequence ID" value="OGI41016.1"/>
    <property type="molecule type" value="Genomic_DNA"/>
</dbReference>
<gene>
    <name evidence="12" type="ORF">A2V91_04485</name>
</gene>
<keyword evidence="4 10" id="KW-0808">Transferase</keyword>
<evidence type="ECO:0000256" key="10">
    <source>
        <dbReference type="PIRNR" id="PIRNR006268"/>
    </source>
</evidence>
<evidence type="ECO:0000256" key="8">
    <source>
        <dbReference type="ARBA" id="ARBA00031306"/>
    </source>
</evidence>
<dbReference type="GO" id="GO:0046872">
    <property type="term" value="F:metal ion binding"/>
    <property type="evidence" value="ECO:0007669"/>
    <property type="project" value="UniProtKB-UniRule"/>
</dbReference>
<comment type="caution">
    <text evidence="12">The sequence shown here is derived from an EMBL/GenBank/DDBJ whole genome shotgun (WGS) entry which is preliminary data.</text>
</comment>
<evidence type="ECO:0000256" key="4">
    <source>
        <dbReference type="ARBA" id="ARBA00022679"/>
    </source>
</evidence>
<dbReference type="PANTHER" id="PTHR30040:SF2">
    <property type="entry name" value="FAD:PROTEIN FMN TRANSFERASE"/>
    <property type="match status" value="1"/>
</dbReference>
<organism evidence="12 13">
    <name type="scientific">Candidatus Muproteobacteria bacterium RBG_16_64_10</name>
    <dbReference type="NCBI Taxonomy" id="1817757"/>
    <lineage>
        <taxon>Bacteria</taxon>
        <taxon>Pseudomonadati</taxon>
        <taxon>Pseudomonadota</taxon>
        <taxon>Candidatus Muproteobacteria</taxon>
    </lineage>
</organism>
<evidence type="ECO:0000256" key="11">
    <source>
        <dbReference type="PIRSR" id="PIRSR006268-2"/>
    </source>
</evidence>
<evidence type="ECO:0000256" key="2">
    <source>
        <dbReference type="ARBA" id="ARBA00016337"/>
    </source>
</evidence>
<dbReference type="SUPFAM" id="SSF143631">
    <property type="entry name" value="ApbE-like"/>
    <property type="match status" value="1"/>
</dbReference>
<sequence length="336" mass="37172">MRAGWLVFLVTAGWLLLVNVRTAVAVERNETRLLMGTSVQIMAQADDDALLFRAMEAAFREMNRLSDMMNHYDPRSVVSEINRQAGVRTVAVPRELMEVLVAAQRMSALSQGAFDITVGALRGWRFRQDDPRLPSMADIRAQLPLVNYRDVVLDGQAGTAWLRHAGMRIDLGGIAKLYILHAGMEVLRRHGIRSAMINGGGDVEVMGGRAGRPWRVGIRHPRREGALLGTLELTDGFVVSSGDYERYFIRDGRRYHHILDPRSGYPAEGPQQVSLVGVELEALNGLSLAVMVRGPAWGRTLFAQRPGVEALIVERDGQAWASPGLAAHYRYTPVAP</sequence>
<keyword evidence="3 10" id="KW-0285">Flavoprotein</keyword>
<dbReference type="InterPro" id="IPR003374">
    <property type="entry name" value="ApbE-like_sf"/>
</dbReference>
<comment type="cofactor">
    <cofactor evidence="11">
        <name>Mg(2+)</name>
        <dbReference type="ChEBI" id="CHEBI:18420"/>
    </cofactor>
    <cofactor evidence="11">
        <name>Mn(2+)</name>
        <dbReference type="ChEBI" id="CHEBI:29035"/>
    </cofactor>
    <text evidence="11">Magnesium. Can also use manganese.</text>
</comment>
<dbReference type="Proteomes" id="UP000179334">
    <property type="component" value="Unassembled WGS sequence"/>
</dbReference>
<dbReference type="InterPro" id="IPR024932">
    <property type="entry name" value="ApbE"/>
</dbReference>
<dbReference type="GO" id="GO:0016740">
    <property type="term" value="F:transferase activity"/>
    <property type="evidence" value="ECO:0007669"/>
    <property type="project" value="UniProtKB-UniRule"/>
</dbReference>
<evidence type="ECO:0000256" key="6">
    <source>
        <dbReference type="ARBA" id="ARBA00022827"/>
    </source>
</evidence>
<evidence type="ECO:0000313" key="13">
    <source>
        <dbReference type="Proteomes" id="UP000179334"/>
    </source>
</evidence>
<keyword evidence="7 10" id="KW-0460">Magnesium</keyword>